<dbReference type="EMBL" id="JAOPGA020001138">
    <property type="protein sequence ID" value="KAL0485457.1"/>
    <property type="molecule type" value="Genomic_DNA"/>
</dbReference>
<name>A0AAW2Z8B0_9EUKA</name>
<dbReference type="AlphaFoldDB" id="A0AAW2Z8B0"/>
<evidence type="ECO:0000256" key="1">
    <source>
        <dbReference type="SAM" id="SignalP"/>
    </source>
</evidence>
<feature type="chain" id="PRO_5043408196" evidence="1">
    <location>
        <begin position="19"/>
        <end position="482"/>
    </location>
</feature>
<evidence type="ECO:0000313" key="3">
    <source>
        <dbReference type="EMBL" id="KAL0485457.1"/>
    </source>
</evidence>
<comment type="caution">
    <text evidence="3">The sequence shown here is derived from an EMBL/GenBank/DDBJ whole genome shotgun (WGS) entry which is preliminary data.</text>
</comment>
<evidence type="ECO:0000259" key="2">
    <source>
        <dbReference type="PROSITE" id="PS00022"/>
    </source>
</evidence>
<gene>
    <name evidence="3" type="ORF">AKO1_011727</name>
</gene>
<sequence length="482" mass="52518">MKLALFVTALLFIAAALASTTCYGINQSSASVCSGRGVCIGQDTCACGILYQGPTCSDYICNTNYNTTSFNKAACPVYTYLDKYVNVSNYVDSFSILPNYDVGGNDIYVEIVAPPRRCAFLCKANPLCTAYNQVKLNTAFWSHYPFIGGCCIKNAPKSLSPYPATSVDYYYGPSLVDTRTIPIVTNDNATIFKRTNSVVGGFPYARSILQYPSGMVTTPCLWNVGSQTRVTLKNMYTRFQTTIGINDTAVCEGQGAQVIYYIYLDDNLVYTSPVMHSGALFIDLDVTSKYYLDVNIFADRPYNNSCNAAMISDPILVPVLCFGIAWDDPSVCGGKGVCVSTNKCECKPSANSTCDYPKCFGLLYTDTNVCSGAGVCVDTDTCVCGALYSNNNCQDKICSPYNTTSYSPKSCVGYQYVSDYLNVLNPINTWVGQPNRDGYSNDINCISNTDIATCRFYCASDLNCKSMVNVVMASWDGGHGCW</sequence>
<reference evidence="3 4" key="1">
    <citation type="submission" date="2024-03" db="EMBL/GenBank/DDBJ databases">
        <title>The Acrasis kona genome and developmental transcriptomes reveal deep origins of eukaryotic multicellular pathways.</title>
        <authorList>
            <person name="Sheikh S."/>
            <person name="Fu C.-J."/>
            <person name="Brown M.W."/>
            <person name="Baldauf S.L."/>
        </authorList>
    </citation>
    <scope>NUCLEOTIDE SEQUENCE [LARGE SCALE GENOMIC DNA]</scope>
    <source>
        <strain evidence="3 4">ATCC MYA-3509</strain>
    </source>
</reference>
<dbReference type="InterPro" id="IPR000742">
    <property type="entry name" value="EGF"/>
</dbReference>
<keyword evidence="4" id="KW-1185">Reference proteome</keyword>
<keyword evidence="1" id="KW-0732">Signal</keyword>
<feature type="signal peptide" evidence="1">
    <location>
        <begin position="1"/>
        <end position="18"/>
    </location>
</feature>
<organism evidence="3 4">
    <name type="scientific">Acrasis kona</name>
    <dbReference type="NCBI Taxonomy" id="1008807"/>
    <lineage>
        <taxon>Eukaryota</taxon>
        <taxon>Discoba</taxon>
        <taxon>Heterolobosea</taxon>
        <taxon>Tetramitia</taxon>
        <taxon>Eutetramitia</taxon>
        <taxon>Acrasidae</taxon>
        <taxon>Acrasis</taxon>
    </lineage>
</organism>
<dbReference type="InterPro" id="IPR013222">
    <property type="entry name" value="Glyco_hyd_98_carb-bd"/>
</dbReference>
<evidence type="ECO:0000313" key="4">
    <source>
        <dbReference type="Proteomes" id="UP001431209"/>
    </source>
</evidence>
<protein>
    <submittedName>
        <fullName evidence="3">Tenascin-X</fullName>
    </submittedName>
</protein>
<dbReference type="InterPro" id="IPR008979">
    <property type="entry name" value="Galactose-bd-like_sf"/>
</dbReference>
<feature type="domain" description="EGF-like" evidence="2">
    <location>
        <begin position="45"/>
        <end position="56"/>
    </location>
</feature>
<dbReference type="PROSITE" id="PS00022">
    <property type="entry name" value="EGF_1"/>
    <property type="match status" value="1"/>
</dbReference>
<dbReference type="InterPro" id="IPR038637">
    <property type="entry name" value="NPCBM_sf"/>
</dbReference>
<dbReference type="Pfam" id="PF08305">
    <property type="entry name" value="NPCBM"/>
    <property type="match status" value="1"/>
</dbReference>
<dbReference type="Proteomes" id="UP001431209">
    <property type="component" value="Unassembled WGS sequence"/>
</dbReference>
<dbReference type="SUPFAM" id="SSF49785">
    <property type="entry name" value="Galactose-binding domain-like"/>
    <property type="match status" value="1"/>
</dbReference>
<proteinExistence type="predicted"/>
<accession>A0AAW2Z8B0</accession>
<dbReference type="Gene3D" id="2.60.120.1060">
    <property type="entry name" value="NPCBM/NEW2 domain"/>
    <property type="match status" value="1"/>
</dbReference>